<evidence type="ECO:0000313" key="4">
    <source>
        <dbReference type="Proteomes" id="UP000633814"/>
    </source>
</evidence>
<dbReference type="PANTHER" id="PTHR47962:SF4">
    <property type="entry name" value="HELICASE"/>
    <property type="match status" value="1"/>
</dbReference>
<dbReference type="InterPro" id="IPR006935">
    <property type="entry name" value="Helicase/UvrB_N"/>
</dbReference>
<proteinExistence type="predicted"/>
<evidence type="ECO:0000259" key="2">
    <source>
        <dbReference type="PROSITE" id="PS51194"/>
    </source>
</evidence>
<feature type="domain" description="Helicase C-terminal" evidence="2">
    <location>
        <begin position="416"/>
        <end position="577"/>
    </location>
</feature>
<dbReference type="CDD" id="cd18799">
    <property type="entry name" value="SF2_C_EcoAI-like"/>
    <property type="match status" value="1"/>
</dbReference>
<organism evidence="3 4">
    <name type="scientific">Alishewanella maricola</name>
    <dbReference type="NCBI Taxonomy" id="2795740"/>
    <lineage>
        <taxon>Bacteria</taxon>
        <taxon>Pseudomonadati</taxon>
        <taxon>Pseudomonadota</taxon>
        <taxon>Gammaproteobacteria</taxon>
        <taxon>Alteromonadales</taxon>
        <taxon>Alteromonadaceae</taxon>
        <taxon>Alishewanella</taxon>
    </lineage>
</organism>
<dbReference type="InterPro" id="IPR027417">
    <property type="entry name" value="P-loop_NTPase"/>
</dbReference>
<keyword evidence="3" id="KW-0067">ATP-binding</keyword>
<keyword evidence="3" id="KW-0347">Helicase</keyword>
<dbReference type="SUPFAM" id="SSF52540">
    <property type="entry name" value="P-loop containing nucleoside triphosphate hydrolases"/>
    <property type="match status" value="1"/>
</dbReference>
<dbReference type="Gene3D" id="3.30.870.10">
    <property type="entry name" value="Endonuclease Chain A"/>
    <property type="match status" value="1"/>
</dbReference>
<dbReference type="EMBL" id="JAEINI020000016">
    <property type="protein sequence ID" value="MCB5228202.1"/>
    <property type="molecule type" value="Genomic_DNA"/>
</dbReference>
<dbReference type="InterPro" id="IPR001650">
    <property type="entry name" value="Helicase_C-like"/>
</dbReference>
<dbReference type="PROSITE" id="PS51192">
    <property type="entry name" value="HELICASE_ATP_BIND_1"/>
    <property type="match status" value="1"/>
</dbReference>
<accession>A0ABS8C7E0</accession>
<feature type="domain" description="Helicase ATP-binding" evidence="1">
    <location>
        <begin position="224"/>
        <end position="374"/>
    </location>
</feature>
<dbReference type="SMART" id="SM00490">
    <property type="entry name" value="HELICc"/>
    <property type="match status" value="1"/>
</dbReference>
<gene>
    <name evidence="3" type="ORF">JAO78_015435</name>
</gene>
<keyword evidence="4" id="KW-1185">Reference proteome</keyword>
<sequence>MVQQLFQGKVLTTGGANDPLLPKLLTAINHATEVEISVSFIQPSGLQLLLPALTDALSAGAKIKILTSDYLHITSPEALRQLLLLCEQGAQVKLFCCQANTPFHMKAYIFVKGYEGVMEEGCAYIGSNNISRTALLNSHEWTLRHDFQQKYAVECQFNDIRQQFAAIFSHPQSQPLTEALWAAYLQRYQQNKQQRLQLVDAVIEEEPRFTPNEAQLLALAALSESRQQGYKRGLVVLATGMGKTWLAAFDAKQLAAKRVLFVAHREEILLQAQQSFSQLNPNKSSGLYLGSEKAPEADLLFASIQTLSKVAHLQQFKPDHFDYVVVDEFHHAASPSYQALLHYFTPEFLLGLTATPERSDQADILALCDNNLVFERNLVHGIESRILVSFHYYGVYDQFVDYQEIPWRSGKFDPKALDNAFATRKRAAHIFEHWQKHKQQRTLAFCVSRRHADYMAEYFNAQGIAAAAVYQGSALRRNEALSQLQQAQLSVLFSVDLFNEGTDLPAIDTVLMLRPTESKILFLQQLGRGLRQAEHVGKTHLVVLDFIGNHQSFLNKPAALYNVSGVKAIISTLAKQPVIAPGCYINFAPEVVNFWQQLVRKVKNTAAEDFQQLQLELGHRPSAAEFVLAGFDIKKVRDKHGSWFNLVAEQTEDAEMALLLERYGSWLREGVETTGMTKCFKMILLRAFLALDGFSAPVSTHQLAKQSRQQIWRRPDLVKKDVPAALRQDNNSEKWHQYWYKNPIHFYAKQDKAASKPWFVLNAGRFAANFEVRPADIEALTALTHELIDLRLAQYLLRDALV</sequence>
<dbReference type="Pfam" id="PF13091">
    <property type="entry name" value="PLDc_2"/>
    <property type="match status" value="1"/>
</dbReference>
<dbReference type="Pfam" id="PF04851">
    <property type="entry name" value="ResIII"/>
    <property type="match status" value="1"/>
</dbReference>
<dbReference type="GO" id="GO:0004386">
    <property type="term" value="F:helicase activity"/>
    <property type="evidence" value="ECO:0007669"/>
    <property type="project" value="UniProtKB-KW"/>
</dbReference>
<dbReference type="SUPFAM" id="SSF56024">
    <property type="entry name" value="Phospholipase D/nuclease"/>
    <property type="match status" value="1"/>
</dbReference>
<evidence type="ECO:0000313" key="3">
    <source>
        <dbReference type="EMBL" id="MCB5228202.1"/>
    </source>
</evidence>
<keyword evidence="3" id="KW-0378">Hydrolase</keyword>
<dbReference type="PROSITE" id="PS51194">
    <property type="entry name" value="HELICASE_CTER"/>
    <property type="match status" value="1"/>
</dbReference>
<dbReference type="SMART" id="SM00487">
    <property type="entry name" value="DEXDc"/>
    <property type="match status" value="1"/>
</dbReference>
<name>A0ABS8C7E0_9ALTE</name>
<evidence type="ECO:0000259" key="1">
    <source>
        <dbReference type="PROSITE" id="PS51192"/>
    </source>
</evidence>
<dbReference type="InterPro" id="IPR052511">
    <property type="entry name" value="ATP-dep_Helicase"/>
</dbReference>
<dbReference type="CDD" id="cd18032">
    <property type="entry name" value="DEXHc_RE_I_III_res"/>
    <property type="match status" value="1"/>
</dbReference>
<dbReference type="InterPro" id="IPR025202">
    <property type="entry name" value="PLD-like_dom"/>
</dbReference>
<dbReference type="InterPro" id="IPR014001">
    <property type="entry name" value="Helicase_ATP-bd"/>
</dbReference>
<dbReference type="RefSeq" id="WP_226752265.1">
    <property type="nucleotide sequence ID" value="NZ_JAEINI020000016.1"/>
</dbReference>
<dbReference type="Pfam" id="PF00271">
    <property type="entry name" value="Helicase_C"/>
    <property type="match status" value="1"/>
</dbReference>
<protein>
    <submittedName>
        <fullName evidence="3">DEAD/DEAH box helicase family protein</fullName>
    </submittedName>
</protein>
<keyword evidence="3" id="KW-0547">Nucleotide-binding</keyword>
<dbReference type="Gene3D" id="3.40.50.300">
    <property type="entry name" value="P-loop containing nucleotide triphosphate hydrolases"/>
    <property type="match status" value="2"/>
</dbReference>
<comment type="caution">
    <text evidence="3">The sequence shown here is derived from an EMBL/GenBank/DDBJ whole genome shotgun (WGS) entry which is preliminary data.</text>
</comment>
<dbReference type="Proteomes" id="UP000633814">
    <property type="component" value="Unassembled WGS sequence"/>
</dbReference>
<dbReference type="PANTHER" id="PTHR47962">
    <property type="entry name" value="ATP-DEPENDENT HELICASE LHR-RELATED-RELATED"/>
    <property type="match status" value="1"/>
</dbReference>
<reference evidence="3 4" key="1">
    <citation type="submission" date="2021-10" db="EMBL/GenBank/DDBJ databases">
        <title>Alishewanella koreense sp. nov. isolated from seawater of southwestern coast in South Korea and the proposal for the reclassification of Rheinheimera perlucida and Rheinheimera tuosuensis as Arsukibacterium perlucida and Arsukibacterium tuosuensis.</title>
        <authorList>
            <person name="Kim K.H."/>
            <person name="Ruan W."/>
            <person name="Kim K.R."/>
            <person name="Baek J.H."/>
            <person name="Jeon C.O."/>
        </authorList>
    </citation>
    <scope>NUCLEOTIDE SEQUENCE [LARGE SCALE GENOMIC DNA]</scope>
    <source>
        <strain evidence="3 4">16-MA</strain>
    </source>
</reference>